<dbReference type="GO" id="GO:0003677">
    <property type="term" value="F:DNA binding"/>
    <property type="evidence" value="ECO:0007669"/>
    <property type="project" value="UniProtKB-KW"/>
</dbReference>
<evidence type="ECO:0000313" key="3">
    <source>
        <dbReference type="EMBL" id="KAA6308836.1"/>
    </source>
</evidence>
<organism evidence="3">
    <name type="scientific">termite gut metagenome</name>
    <dbReference type="NCBI Taxonomy" id="433724"/>
    <lineage>
        <taxon>unclassified sequences</taxon>
        <taxon>metagenomes</taxon>
        <taxon>organismal metagenomes</taxon>
    </lineage>
</organism>
<name>A0A5J4PH12_9ZZZZ</name>
<gene>
    <name evidence="3" type="ORF">EZS27_039569</name>
</gene>
<dbReference type="InterPro" id="IPR044946">
    <property type="entry name" value="Restrct_endonuc_typeI_TRD_sf"/>
</dbReference>
<dbReference type="InterPro" id="IPR052021">
    <property type="entry name" value="Type-I_RS_S_subunit"/>
</dbReference>
<dbReference type="GO" id="GO:0009307">
    <property type="term" value="P:DNA restriction-modification system"/>
    <property type="evidence" value="ECO:0007669"/>
    <property type="project" value="UniProtKB-KW"/>
</dbReference>
<proteinExistence type="predicted"/>
<protein>
    <recommendedName>
        <fullName evidence="4">Type I restriction modification DNA specificity domain-containing protein</fullName>
    </recommendedName>
</protein>
<evidence type="ECO:0000256" key="2">
    <source>
        <dbReference type="ARBA" id="ARBA00023125"/>
    </source>
</evidence>
<keyword evidence="2" id="KW-0238">DNA-binding</keyword>
<dbReference type="PANTHER" id="PTHR30408">
    <property type="entry name" value="TYPE-1 RESTRICTION ENZYME ECOKI SPECIFICITY PROTEIN"/>
    <property type="match status" value="1"/>
</dbReference>
<sequence length="183" mass="21376">MSKQSYTKDNKLPKKSLACPKLVLICPRITLYVIGNLNILCDNSHYKPFEIPESWVWCKIGNITTHNTGKTLDKEKNKGLLRKYITTSNLYWGYFELTEIREMPIEDEELERCRAIKGDLLICEGGEAGRSAIWTFDNPICFQNHIHRMRPLADISPYYIYFYGITHFSVVYLKSFTYLCTIK</sequence>
<accession>A0A5J4PH12</accession>
<dbReference type="PANTHER" id="PTHR30408:SF13">
    <property type="entry name" value="TYPE I RESTRICTION ENZYME HINDI SPECIFICITY SUBUNIT"/>
    <property type="match status" value="1"/>
</dbReference>
<evidence type="ECO:0008006" key="4">
    <source>
        <dbReference type="Google" id="ProtNLM"/>
    </source>
</evidence>
<dbReference type="SUPFAM" id="SSF116734">
    <property type="entry name" value="DNA methylase specificity domain"/>
    <property type="match status" value="1"/>
</dbReference>
<keyword evidence="1" id="KW-0680">Restriction system</keyword>
<dbReference type="Gene3D" id="3.90.220.20">
    <property type="entry name" value="DNA methylase specificity domains"/>
    <property type="match status" value="1"/>
</dbReference>
<dbReference type="AlphaFoldDB" id="A0A5J4PH12"/>
<comment type="caution">
    <text evidence="3">The sequence shown here is derived from an EMBL/GenBank/DDBJ whole genome shotgun (WGS) entry which is preliminary data.</text>
</comment>
<reference evidence="3" key="1">
    <citation type="submission" date="2019-03" db="EMBL/GenBank/DDBJ databases">
        <title>Single cell metagenomics reveals metabolic interactions within the superorganism composed of flagellate Streblomastix strix and complex community of Bacteroidetes bacteria on its surface.</title>
        <authorList>
            <person name="Treitli S.C."/>
            <person name="Kolisko M."/>
            <person name="Husnik F."/>
            <person name="Keeling P."/>
            <person name="Hampl V."/>
        </authorList>
    </citation>
    <scope>NUCLEOTIDE SEQUENCE</scope>
    <source>
        <strain evidence="3">STM</strain>
    </source>
</reference>
<evidence type="ECO:0000256" key="1">
    <source>
        <dbReference type="ARBA" id="ARBA00022747"/>
    </source>
</evidence>
<dbReference type="EMBL" id="SNRY01008275">
    <property type="protein sequence ID" value="KAA6308836.1"/>
    <property type="molecule type" value="Genomic_DNA"/>
</dbReference>